<sequence>MHFHRFSHLSGFRVFEEEGVWSTRLFPVFPTLPLPNRHTLLTGVLPREHGIIGDIIFNWTTEQKFLNFTIKSDFNQRYVHSFDSPLRWFSIPKN</sequence>
<keyword evidence="2" id="KW-1185">Reference proteome</keyword>
<evidence type="ECO:0000313" key="1">
    <source>
        <dbReference type="EMBL" id="VDM64505.1"/>
    </source>
</evidence>
<dbReference type="Proteomes" id="UP000267027">
    <property type="component" value="Unassembled WGS sequence"/>
</dbReference>
<proteinExistence type="predicted"/>
<reference evidence="3" key="1">
    <citation type="submission" date="2017-02" db="UniProtKB">
        <authorList>
            <consortium name="WormBaseParasite"/>
        </authorList>
    </citation>
    <scope>IDENTIFICATION</scope>
</reference>
<protein>
    <submittedName>
        <fullName evidence="3">Alkaline phosphatase family protein</fullName>
    </submittedName>
</protein>
<evidence type="ECO:0000313" key="3">
    <source>
        <dbReference type="WBParaSite" id="ACOC_0001291901-mRNA-1"/>
    </source>
</evidence>
<dbReference type="SUPFAM" id="SSF53649">
    <property type="entry name" value="Alkaline phosphatase-like"/>
    <property type="match status" value="1"/>
</dbReference>
<dbReference type="AlphaFoldDB" id="A0A0R3Q1M0"/>
<organism evidence="3">
    <name type="scientific">Angiostrongylus costaricensis</name>
    <name type="common">Nematode worm</name>
    <dbReference type="NCBI Taxonomy" id="334426"/>
    <lineage>
        <taxon>Eukaryota</taxon>
        <taxon>Metazoa</taxon>
        <taxon>Ecdysozoa</taxon>
        <taxon>Nematoda</taxon>
        <taxon>Chromadorea</taxon>
        <taxon>Rhabditida</taxon>
        <taxon>Rhabditina</taxon>
        <taxon>Rhabditomorpha</taxon>
        <taxon>Strongyloidea</taxon>
        <taxon>Metastrongylidae</taxon>
        <taxon>Angiostrongylus</taxon>
    </lineage>
</organism>
<accession>A0A0R3Q1M0</accession>
<dbReference type="EMBL" id="UYYA01005320">
    <property type="protein sequence ID" value="VDM64505.1"/>
    <property type="molecule type" value="Genomic_DNA"/>
</dbReference>
<dbReference type="InterPro" id="IPR002591">
    <property type="entry name" value="Phosphodiest/P_Trfase"/>
</dbReference>
<gene>
    <name evidence="1" type="ORF">ACOC_LOCUS12920</name>
</gene>
<name>A0A0R3Q1M0_ANGCS</name>
<dbReference type="WBParaSite" id="ACOC_0001291901-mRNA-1">
    <property type="protein sequence ID" value="ACOC_0001291901-mRNA-1"/>
    <property type="gene ID" value="ACOC_0001291901"/>
</dbReference>
<evidence type="ECO:0000313" key="2">
    <source>
        <dbReference type="Proteomes" id="UP000267027"/>
    </source>
</evidence>
<dbReference type="Gene3D" id="3.40.720.10">
    <property type="entry name" value="Alkaline Phosphatase, subunit A"/>
    <property type="match status" value="1"/>
</dbReference>
<dbReference type="STRING" id="334426.A0A0R3Q1M0"/>
<dbReference type="OrthoDB" id="415411at2759"/>
<reference evidence="1 2" key="2">
    <citation type="submission" date="2018-11" db="EMBL/GenBank/DDBJ databases">
        <authorList>
            <consortium name="Pathogen Informatics"/>
        </authorList>
    </citation>
    <scope>NUCLEOTIDE SEQUENCE [LARGE SCALE GENOMIC DNA]</scope>
    <source>
        <strain evidence="1 2">Costa Rica</strain>
    </source>
</reference>
<dbReference type="InterPro" id="IPR017850">
    <property type="entry name" value="Alkaline_phosphatase_core_sf"/>
</dbReference>
<dbReference type="Pfam" id="PF01663">
    <property type="entry name" value="Phosphodiest"/>
    <property type="match status" value="1"/>
</dbReference>